<dbReference type="InterPro" id="IPR001041">
    <property type="entry name" value="2Fe-2S_ferredoxin-type"/>
</dbReference>
<dbReference type="GO" id="GO:0016491">
    <property type="term" value="F:oxidoreductase activity"/>
    <property type="evidence" value="ECO:0007669"/>
    <property type="project" value="UniProtKB-KW"/>
</dbReference>
<dbReference type="EMBL" id="CAEZTU010000009">
    <property type="protein sequence ID" value="CAB4572812.1"/>
    <property type="molecule type" value="Genomic_DNA"/>
</dbReference>
<evidence type="ECO:0000256" key="11">
    <source>
        <dbReference type="ARBA" id="ARBA00034078"/>
    </source>
</evidence>
<evidence type="ECO:0000256" key="3">
    <source>
        <dbReference type="ARBA" id="ARBA00005163"/>
    </source>
</evidence>
<comment type="pathway">
    <text evidence="3">Carbohydrate metabolism; tricarboxylic acid cycle.</text>
</comment>
<dbReference type="InterPro" id="IPR012675">
    <property type="entry name" value="Beta-grasp_dom_sf"/>
</dbReference>
<evidence type="ECO:0000313" key="13">
    <source>
        <dbReference type="EMBL" id="CAB4572812.1"/>
    </source>
</evidence>
<dbReference type="GO" id="GO:0022904">
    <property type="term" value="P:respiratory electron transport chain"/>
    <property type="evidence" value="ECO:0007669"/>
    <property type="project" value="TreeGrafter"/>
</dbReference>
<evidence type="ECO:0000256" key="5">
    <source>
        <dbReference type="ARBA" id="ARBA00022485"/>
    </source>
</evidence>
<comment type="cofactor">
    <cofactor evidence="11">
        <name>[2Fe-2S] cluster</name>
        <dbReference type="ChEBI" id="CHEBI:190135"/>
    </cofactor>
</comment>
<evidence type="ECO:0000256" key="1">
    <source>
        <dbReference type="ARBA" id="ARBA00001927"/>
    </source>
</evidence>
<keyword evidence="10" id="KW-0411">Iron-sulfur</keyword>
<name>A0A6J6E8R6_9ZZZZ</name>
<dbReference type="InterPro" id="IPR017896">
    <property type="entry name" value="4Fe4S_Fe-S-bd"/>
</dbReference>
<dbReference type="InterPro" id="IPR006058">
    <property type="entry name" value="2Fe2S_fd_BS"/>
</dbReference>
<dbReference type="GO" id="GO:0005886">
    <property type="term" value="C:plasma membrane"/>
    <property type="evidence" value="ECO:0007669"/>
    <property type="project" value="TreeGrafter"/>
</dbReference>
<dbReference type="GO" id="GO:0046872">
    <property type="term" value="F:metal ion binding"/>
    <property type="evidence" value="ECO:0007669"/>
    <property type="project" value="UniProtKB-KW"/>
</dbReference>
<dbReference type="CDD" id="cd00207">
    <property type="entry name" value="fer2"/>
    <property type="match status" value="1"/>
</dbReference>
<dbReference type="PROSITE" id="PS51085">
    <property type="entry name" value="2FE2S_FER_2"/>
    <property type="match status" value="1"/>
</dbReference>
<keyword evidence="8" id="KW-0560">Oxidoreductase</keyword>
<dbReference type="Gene3D" id="3.10.20.30">
    <property type="match status" value="1"/>
</dbReference>
<comment type="cofactor">
    <cofactor evidence="1">
        <name>[3Fe-4S] cluster</name>
        <dbReference type="ChEBI" id="CHEBI:21137"/>
    </cofactor>
</comment>
<dbReference type="InterPro" id="IPR009051">
    <property type="entry name" value="Helical_ferredxn"/>
</dbReference>
<dbReference type="NCBIfam" id="NF009052">
    <property type="entry name" value="PRK12386.1"/>
    <property type="match status" value="1"/>
</dbReference>
<keyword evidence="5" id="KW-0004">4Fe-4S</keyword>
<dbReference type="GO" id="GO:0051539">
    <property type="term" value="F:4 iron, 4 sulfur cluster binding"/>
    <property type="evidence" value="ECO:0007669"/>
    <property type="project" value="UniProtKB-KW"/>
</dbReference>
<dbReference type="InterPro" id="IPR004489">
    <property type="entry name" value="Succ_DH/fum_Rdtase_Fe-S"/>
</dbReference>
<evidence type="ECO:0000259" key="12">
    <source>
        <dbReference type="PROSITE" id="PS51085"/>
    </source>
</evidence>
<evidence type="ECO:0000256" key="4">
    <source>
        <dbReference type="ARBA" id="ARBA00009433"/>
    </source>
</evidence>
<dbReference type="PROSITE" id="PS00197">
    <property type="entry name" value="2FE2S_FER_1"/>
    <property type="match status" value="1"/>
</dbReference>
<dbReference type="InterPro" id="IPR036010">
    <property type="entry name" value="2Fe-2S_ferredoxin-like_sf"/>
</dbReference>
<evidence type="ECO:0000256" key="9">
    <source>
        <dbReference type="ARBA" id="ARBA00023004"/>
    </source>
</evidence>
<sequence length="249" mass="28697">MGYLAKLRVWRGNKEKGELVNYNVEVSEGEVLLDVIHRLQATESPDLAVRWNCKAGKCGSCSAEINGKPSLMCMTRMNTFNEEDQVTVTPLRTFPVIKDLVTDVSFNYIKAREVPAFKGPENLKPGEYRMQQIDVERSQEFRKCIECFLCQDVCHVIRDHEENKESFAGPRFFIRLAELDMHPLDELDRKREAQESHGLGMCNITKCCTEVCPEHIKITDNAIIPMKERVVDTKYDPLIWLGKTITRRK</sequence>
<dbReference type="GO" id="GO:0009055">
    <property type="term" value="F:electron transfer activity"/>
    <property type="evidence" value="ECO:0007669"/>
    <property type="project" value="InterPro"/>
</dbReference>
<dbReference type="GO" id="GO:0051537">
    <property type="term" value="F:2 iron, 2 sulfur cluster binding"/>
    <property type="evidence" value="ECO:0007669"/>
    <property type="project" value="UniProtKB-KW"/>
</dbReference>
<dbReference type="NCBIfam" id="TIGR00384">
    <property type="entry name" value="dhsB"/>
    <property type="match status" value="1"/>
</dbReference>
<feature type="domain" description="2Fe-2S ferredoxin-type" evidence="12">
    <location>
        <begin position="5"/>
        <end position="92"/>
    </location>
</feature>
<dbReference type="SUPFAM" id="SSF54292">
    <property type="entry name" value="2Fe-2S ferredoxin-like"/>
    <property type="match status" value="1"/>
</dbReference>
<dbReference type="GO" id="GO:0006099">
    <property type="term" value="P:tricarboxylic acid cycle"/>
    <property type="evidence" value="ECO:0007669"/>
    <property type="project" value="InterPro"/>
</dbReference>
<comment type="similarity">
    <text evidence="4">Belongs to the succinate dehydrogenase/fumarate reductase iron-sulfur protein family.</text>
</comment>
<proteinExistence type="inferred from homology"/>
<keyword evidence="7" id="KW-0479">Metal-binding</keyword>
<dbReference type="Pfam" id="PF13183">
    <property type="entry name" value="Fer4_8"/>
    <property type="match status" value="1"/>
</dbReference>
<reference evidence="13" key="1">
    <citation type="submission" date="2020-05" db="EMBL/GenBank/DDBJ databases">
        <authorList>
            <person name="Chiriac C."/>
            <person name="Salcher M."/>
            <person name="Ghai R."/>
            <person name="Kavagutti S V."/>
        </authorList>
    </citation>
    <scope>NUCLEOTIDE SEQUENCE</scope>
</reference>
<dbReference type="Pfam" id="PF13085">
    <property type="entry name" value="Fer2_3"/>
    <property type="match status" value="1"/>
</dbReference>
<evidence type="ECO:0000256" key="2">
    <source>
        <dbReference type="ARBA" id="ARBA00001966"/>
    </source>
</evidence>
<dbReference type="InterPro" id="IPR050573">
    <property type="entry name" value="SDH/FRD_Iron-Sulfur"/>
</dbReference>
<organism evidence="13">
    <name type="scientific">freshwater metagenome</name>
    <dbReference type="NCBI Taxonomy" id="449393"/>
    <lineage>
        <taxon>unclassified sequences</taxon>
        <taxon>metagenomes</taxon>
        <taxon>ecological metagenomes</taxon>
    </lineage>
</organism>
<keyword evidence="6" id="KW-0001">2Fe-2S</keyword>
<evidence type="ECO:0000256" key="7">
    <source>
        <dbReference type="ARBA" id="ARBA00022723"/>
    </source>
</evidence>
<dbReference type="InterPro" id="IPR025192">
    <property type="entry name" value="Succ_DH/fum_Rdtase_N"/>
</dbReference>
<dbReference type="SUPFAM" id="SSF46548">
    <property type="entry name" value="alpha-helical ferredoxin"/>
    <property type="match status" value="1"/>
</dbReference>
<accession>A0A6J6E8R6</accession>
<evidence type="ECO:0000256" key="6">
    <source>
        <dbReference type="ARBA" id="ARBA00022714"/>
    </source>
</evidence>
<dbReference type="PANTHER" id="PTHR11921:SF29">
    <property type="entry name" value="SUCCINATE DEHYDROGENASE [UBIQUINONE] IRON-SULFUR SUBUNIT, MITOCHONDRIAL"/>
    <property type="match status" value="1"/>
</dbReference>
<dbReference type="Gene3D" id="1.10.1060.10">
    <property type="entry name" value="Alpha-helical ferredoxin"/>
    <property type="match status" value="1"/>
</dbReference>
<dbReference type="AlphaFoldDB" id="A0A6J6E8R6"/>
<gene>
    <name evidence="13" type="ORF">UFOPK1740_00363</name>
</gene>
<protein>
    <submittedName>
        <fullName evidence="13">Unannotated protein</fullName>
    </submittedName>
</protein>
<evidence type="ECO:0000256" key="8">
    <source>
        <dbReference type="ARBA" id="ARBA00023002"/>
    </source>
</evidence>
<dbReference type="PANTHER" id="PTHR11921">
    <property type="entry name" value="SUCCINATE DEHYDROGENASE IRON-SULFUR PROTEIN"/>
    <property type="match status" value="1"/>
</dbReference>
<comment type="cofactor">
    <cofactor evidence="2">
        <name>[4Fe-4S] cluster</name>
        <dbReference type="ChEBI" id="CHEBI:49883"/>
    </cofactor>
</comment>
<keyword evidence="9" id="KW-0408">Iron</keyword>
<evidence type="ECO:0000256" key="10">
    <source>
        <dbReference type="ARBA" id="ARBA00023014"/>
    </source>
</evidence>